<reference evidence="7 8" key="1">
    <citation type="submission" date="2017-06" db="EMBL/GenBank/DDBJ databases">
        <authorList>
            <consortium name="Pathogen Informatics"/>
        </authorList>
    </citation>
    <scope>NUCLEOTIDE SEQUENCE [LARGE SCALE GENOMIC DNA]</scope>
    <source>
        <strain evidence="7 8">NCTC13039</strain>
    </source>
</reference>
<dbReference type="GO" id="GO:0009253">
    <property type="term" value="P:peptidoglycan catabolic process"/>
    <property type="evidence" value="ECO:0007669"/>
    <property type="project" value="InterPro"/>
</dbReference>
<dbReference type="Proteomes" id="UP000242637">
    <property type="component" value="Chromosome 1"/>
</dbReference>
<evidence type="ECO:0000256" key="4">
    <source>
        <dbReference type="SAM" id="SignalP"/>
    </source>
</evidence>
<dbReference type="SUPFAM" id="SSF55846">
    <property type="entry name" value="N-acetylmuramoyl-L-alanine amidase-like"/>
    <property type="match status" value="1"/>
</dbReference>
<dbReference type="SMART" id="SM00644">
    <property type="entry name" value="Ami_2"/>
    <property type="match status" value="1"/>
</dbReference>
<evidence type="ECO:0000256" key="2">
    <source>
        <dbReference type="ARBA" id="ARBA00022729"/>
    </source>
</evidence>
<dbReference type="Gene3D" id="3.40.80.10">
    <property type="entry name" value="Peptidoglycan recognition protein-like"/>
    <property type="match status" value="1"/>
</dbReference>
<feature type="compositionally biased region" description="Pro residues" evidence="3">
    <location>
        <begin position="405"/>
        <end position="421"/>
    </location>
</feature>
<evidence type="ECO:0000313" key="8">
    <source>
        <dbReference type="Proteomes" id="UP000242637"/>
    </source>
</evidence>
<dbReference type="InterPro" id="IPR028994">
    <property type="entry name" value="Integrin_alpha_N"/>
</dbReference>
<evidence type="ECO:0000256" key="1">
    <source>
        <dbReference type="ARBA" id="ARBA00007553"/>
    </source>
</evidence>
<dbReference type="SMART" id="SM00701">
    <property type="entry name" value="PGRP"/>
    <property type="match status" value="1"/>
</dbReference>
<dbReference type="PANTHER" id="PTHR11022:SF41">
    <property type="entry name" value="PEPTIDOGLYCAN-RECOGNITION PROTEIN LC-RELATED"/>
    <property type="match status" value="1"/>
</dbReference>
<dbReference type="GO" id="GO:0008745">
    <property type="term" value="F:N-acetylmuramoyl-L-alanine amidase activity"/>
    <property type="evidence" value="ECO:0007669"/>
    <property type="project" value="InterPro"/>
</dbReference>
<dbReference type="KEGG" id="dco:SAMEA4475696_1675"/>
<feature type="region of interest" description="Disordered" evidence="3">
    <location>
        <begin position="389"/>
        <end position="428"/>
    </location>
</feature>
<dbReference type="Pfam" id="PF01510">
    <property type="entry name" value="Amidase_2"/>
    <property type="match status" value="1"/>
</dbReference>
<dbReference type="AlphaFoldDB" id="A0A239VLU9"/>
<protein>
    <submittedName>
        <fullName evidence="7">Uncharacterized protein potentially involved in peptidoglycan biosynthesis</fullName>
    </submittedName>
</protein>
<dbReference type="Pfam" id="PF13517">
    <property type="entry name" value="FG-GAP_3"/>
    <property type="match status" value="1"/>
</dbReference>
<accession>A0A239VLU9</accession>
<dbReference type="SUPFAM" id="SSF69318">
    <property type="entry name" value="Integrin alpha N-terminal domain"/>
    <property type="match status" value="1"/>
</dbReference>
<evidence type="ECO:0000259" key="6">
    <source>
        <dbReference type="SMART" id="SM00701"/>
    </source>
</evidence>
<organism evidence="7 8">
    <name type="scientific">Dermatophilus congolensis</name>
    <dbReference type="NCBI Taxonomy" id="1863"/>
    <lineage>
        <taxon>Bacteria</taxon>
        <taxon>Bacillati</taxon>
        <taxon>Actinomycetota</taxon>
        <taxon>Actinomycetes</taxon>
        <taxon>Micrococcales</taxon>
        <taxon>Dermatophilaceae</taxon>
        <taxon>Dermatophilus</taxon>
    </lineage>
</organism>
<dbReference type="InterPro" id="IPR015510">
    <property type="entry name" value="PGRP"/>
</dbReference>
<feature type="signal peptide" evidence="4">
    <location>
        <begin position="1"/>
        <end position="21"/>
    </location>
</feature>
<evidence type="ECO:0000259" key="5">
    <source>
        <dbReference type="SMART" id="SM00644"/>
    </source>
</evidence>
<dbReference type="CDD" id="cd06583">
    <property type="entry name" value="PGRP"/>
    <property type="match status" value="1"/>
</dbReference>
<evidence type="ECO:0000313" key="7">
    <source>
        <dbReference type="EMBL" id="SNV22876.1"/>
    </source>
</evidence>
<dbReference type="PANTHER" id="PTHR11022">
    <property type="entry name" value="PEPTIDOGLYCAN RECOGNITION PROTEIN"/>
    <property type="match status" value="1"/>
</dbReference>
<keyword evidence="2 4" id="KW-0732">Signal</keyword>
<sequence>MRIRHLSVATAIALLAPMVTVVSPGIFDASADPIPVSTEKTEVALQAPEATAGDGKTLTTRDKKLAQEQAATAELSPAAKKNPNVLEISPEQKVPAPLTIMGVTWKAGTGTDVVVQYRLRTTAGWGEWKAVEAESGEEKADPNATSTRAGSDPIVVTEATHAQVRTLGPAGQDTVDAKLSLIDPNESPADSTVGTVAPGSAAAAVNRPWINSRAAWGADESLRRNSPSYGVVRGAVIHHTEGTNNYTQSQVPGILRGIYAFHVKDRGWSDIGYNFLVDKWGRIWEGRAGGTSSAVIGAHAYGTNSVTTGISVMGSYSRTPISNAAVNAVDRVIAWKASIHGFNPQGTQNIYGRTYPAIVGHRDVGSTECPGDYFYARLPQMRRDIARMVRNGGGSNGVPGGVSRPPAPAPAPAPAPEPPVSTPGNQSVGAADVIMRGTSNALFASAYTGNDLAFARKIHSGNFASYSSVLTAGDLNRDSRGDVLGVDHKGRMYLFPGKSDGTLANGRQVGHGWGAMRSLTAGADFNGDRIPDMLATNRSGRLYLYPGKGNGTFHRARPIGSGWHTFKQIMNMGDWSGDGKTDVIGVRNDGRAFLYTGTGKGKFNSGAIPLSGYYGAMRSLTPLVGKAAFVGVDQDGIGFLVKKNGARGTSINITTPNFIGLTVYSG</sequence>
<dbReference type="EMBL" id="LT906453">
    <property type="protein sequence ID" value="SNV22876.1"/>
    <property type="molecule type" value="Genomic_DNA"/>
</dbReference>
<keyword evidence="8" id="KW-1185">Reference proteome</keyword>
<feature type="chain" id="PRO_5039245004" evidence="4">
    <location>
        <begin position="22"/>
        <end position="666"/>
    </location>
</feature>
<dbReference type="InterPro" id="IPR006619">
    <property type="entry name" value="PGRP_domain_met/bac"/>
</dbReference>
<dbReference type="Gene3D" id="2.130.10.130">
    <property type="entry name" value="Integrin alpha, N-terminal"/>
    <property type="match status" value="1"/>
</dbReference>
<dbReference type="InterPro" id="IPR013517">
    <property type="entry name" value="FG-GAP"/>
</dbReference>
<evidence type="ECO:0000256" key="3">
    <source>
        <dbReference type="SAM" id="MobiDB-lite"/>
    </source>
</evidence>
<dbReference type="InterPro" id="IPR036505">
    <property type="entry name" value="Amidase/PGRP_sf"/>
</dbReference>
<dbReference type="InterPro" id="IPR002502">
    <property type="entry name" value="Amidase_domain"/>
</dbReference>
<dbReference type="GO" id="GO:0008270">
    <property type="term" value="F:zinc ion binding"/>
    <property type="evidence" value="ECO:0007669"/>
    <property type="project" value="InterPro"/>
</dbReference>
<dbReference type="STRING" id="1121387.GCA_000429885_00045"/>
<proteinExistence type="inferred from homology"/>
<feature type="domain" description="Peptidoglycan recognition protein family" evidence="6">
    <location>
        <begin position="208"/>
        <end position="365"/>
    </location>
</feature>
<gene>
    <name evidence="7" type="ORF">SAMEA4475696_01675</name>
</gene>
<name>A0A239VLU9_9MICO</name>
<feature type="domain" description="N-acetylmuramoyl-L-alanine amidase" evidence="5">
    <location>
        <begin position="221"/>
        <end position="371"/>
    </location>
</feature>
<comment type="similarity">
    <text evidence="1">Belongs to the N-acetylmuramoyl-L-alanine amidase 2 family.</text>
</comment>
<feature type="compositionally biased region" description="Gly residues" evidence="3">
    <location>
        <begin position="391"/>
        <end position="400"/>
    </location>
</feature>